<dbReference type="Proteomes" id="UP000824469">
    <property type="component" value="Unassembled WGS sequence"/>
</dbReference>
<protein>
    <recommendedName>
        <fullName evidence="3">DUF4371 domain-containing protein</fullName>
    </recommendedName>
</protein>
<organism evidence="1 2">
    <name type="scientific">Taxus chinensis</name>
    <name type="common">Chinese yew</name>
    <name type="synonym">Taxus wallichiana var. chinensis</name>
    <dbReference type="NCBI Taxonomy" id="29808"/>
    <lineage>
        <taxon>Eukaryota</taxon>
        <taxon>Viridiplantae</taxon>
        <taxon>Streptophyta</taxon>
        <taxon>Embryophyta</taxon>
        <taxon>Tracheophyta</taxon>
        <taxon>Spermatophyta</taxon>
        <taxon>Pinopsida</taxon>
        <taxon>Pinidae</taxon>
        <taxon>Conifers II</taxon>
        <taxon>Cupressales</taxon>
        <taxon>Taxaceae</taxon>
        <taxon>Taxus</taxon>
    </lineage>
</organism>
<dbReference type="EMBL" id="JAHRHJ020003548">
    <property type="protein sequence ID" value="KAH9291551.1"/>
    <property type="molecule type" value="Genomic_DNA"/>
</dbReference>
<dbReference type="OMA" id="DNTSWIC"/>
<feature type="non-terminal residue" evidence="1">
    <location>
        <position position="123"/>
    </location>
</feature>
<dbReference type="AlphaFoldDB" id="A0AA38F7D2"/>
<feature type="non-terminal residue" evidence="1">
    <location>
        <position position="1"/>
    </location>
</feature>
<comment type="caution">
    <text evidence="1">The sequence shown here is derived from an EMBL/GenBank/DDBJ whole genome shotgun (WGS) entry which is preliminary data.</text>
</comment>
<reference evidence="1 2" key="1">
    <citation type="journal article" date="2021" name="Nat. Plants">
        <title>The Taxus genome provides insights into paclitaxel biosynthesis.</title>
        <authorList>
            <person name="Xiong X."/>
            <person name="Gou J."/>
            <person name="Liao Q."/>
            <person name="Li Y."/>
            <person name="Zhou Q."/>
            <person name="Bi G."/>
            <person name="Li C."/>
            <person name="Du R."/>
            <person name="Wang X."/>
            <person name="Sun T."/>
            <person name="Guo L."/>
            <person name="Liang H."/>
            <person name="Lu P."/>
            <person name="Wu Y."/>
            <person name="Zhang Z."/>
            <person name="Ro D.K."/>
            <person name="Shang Y."/>
            <person name="Huang S."/>
            <person name="Yan J."/>
        </authorList>
    </citation>
    <scope>NUCLEOTIDE SEQUENCE [LARGE SCALE GENOMIC DNA]</scope>
    <source>
        <strain evidence="1">Ta-2019</strain>
    </source>
</reference>
<keyword evidence="2" id="KW-1185">Reference proteome</keyword>
<sequence>NIPQSHWSDTSSWEIAKCLSLVEKEDLKLCVQQAKYISLSLDEVTAVDNTSWICIHVYTFANDIRTPHLLEIHKMTENYNSENIYKLVVSNLKDITGMDDYAIATKLVCVGTDGAAIMQGYRN</sequence>
<evidence type="ECO:0000313" key="2">
    <source>
        <dbReference type="Proteomes" id="UP000824469"/>
    </source>
</evidence>
<evidence type="ECO:0008006" key="3">
    <source>
        <dbReference type="Google" id="ProtNLM"/>
    </source>
</evidence>
<evidence type="ECO:0000313" key="1">
    <source>
        <dbReference type="EMBL" id="KAH9291551.1"/>
    </source>
</evidence>
<name>A0AA38F7D2_TAXCH</name>
<proteinExistence type="predicted"/>
<gene>
    <name evidence="1" type="ORF">KI387_043264</name>
</gene>
<accession>A0AA38F7D2</accession>